<evidence type="ECO:0000256" key="1">
    <source>
        <dbReference type="SAM" id="MobiDB-lite"/>
    </source>
</evidence>
<dbReference type="STRING" id="1186196.SAMN04489841_1935"/>
<evidence type="ECO:0000313" key="3">
    <source>
        <dbReference type="Proteomes" id="UP000199114"/>
    </source>
</evidence>
<sequence>MDLSDRRKVKEFEENEMPPLKESMDDAAGFEVDLDVDWESLTDVNVNEDLWFEGWSKVYFQPTIDAIESICSDELGREALQESLETVVFKNETGMTGDIGYEDGVLTVDKEPCTNMNKVDKRTESIVSSLESNL</sequence>
<protein>
    <submittedName>
        <fullName evidence="2">Uncharacterized protein</fullName>
    </submittedName>
</protein>
<reference evidence="3" key="1">
    <citation type="submission" date="2016-10" db="EMBL/GenBank/DDBJ databases">
        <authorList>
            <person name="Varghese N."/>
            <person name="Submissions S."/>
        </authorList>
    </citation>
    <scope>NUCLEOTIDE SEQUENCE [LARGE SCALE GENOMIC DNA]</scope>
    <source>
        <strain evidence="3">DSM 25055</strain>
    </source>
</reference>
<proteinExistence type="predicted"/>
<keyword evidence="3" id="KW-1185">Reference proteome</keyword>
<feature type="compositionally biased region" description="Basic and acidic residues" evidence="1">
    <location>
        <begin position="1"/>
        <end position="12"/>
    </location>
</feature>
<gene>
    <name evidence="2" type="ORF">SAMN04489841_1935</name>
</gene>
<dbReference type="Proteomes" id="UP000199114">
    <property type="component" value="Unassembled WGS sequence"/>
</dbReference>
<accession>A0A1H9GMM4</accession>
<feature type="region of interest" description="Disordered" evidence="1">
    <location>
        <begin position="1"/>
        <end position="26"/>
    </location>
</feature>
<organism evidence="2 3">
    <name type="scientific">Natrinema salaciae</name>
    <dbReference type="NCBI Taxonomy" id="1186196"/>
    <lineage>
        <taxon>Archaea</taxon>
        <taxon>Methanobacteriati</taxon>
        <taxon>Methanobacteriota</taxon>
        <taxon>Stenosarchaea group</taxon>
        <taxon>Halobacteria</taxon>
        <taxon>Halobacteriales</taxon>
        <taxon>Natrialbaceae</taxon>
        <taxon>Natrinema</taxon>
    </lineage>
</organism>
<dbReference type="OrthoDB" id="173413at2157"/>
<name>A0A1H9GMM4_9EURY</name>
<dbReference type="RefSeq" id="WP_090616890.1">
    <property type="nucleotide sequence ID" value="NZ_FOFD01000002.1"/>
</dbReference>
<dbReference type="EMBL" id="FOFD01000002">
    <property type="protein sequence ID" value="SEQ51345.1"/>
    <property type="molecule type" value="Genomic_DNA"/>
</dbReference>
<evidence type="ECO:0000313" key="2">
    <source>
        <dbReference type="EMBL" id="SEQ51345.1"/>
    </source>
</evidence>
<dbReference type="AlphaFoldDB" id="A0A1H9GMM4"/>